<sequence length="131" mass="14763">MPTLQLKLSPPQPAERLQVLARRLTDLVAQVLGKRREVTAVVVEELWPGRWFIAGRNPGQPTALLEIRITEGTNTAEEKEAFVRAAFEELWQQIGPLAEASYVVVQEVKATDWGYGGRTQEERRQSKTPVL</sequence>
<evidence type="ECO:0000256" key="1">
    <source>
        <dbReference type="ARBA" id="ARBA00006723"/>
    </source>
</evidence>
<keyword evidence="2" id="KW-0413">Isomerase</keyword>
<name>A0A923MQ79_9BURK</name>
<dbReference type="InterPro" id="IPR014347">
    <property type="entry name" value="Tautomerase/MIF_sf"/>
</dbReference>
<evidence type="ECO:0000256" key="2">
    <source>
        <dbReference type="ARBA" id="ARBA00023235"/>
    </source>
</evidence>
<dbReference type="RefSeq" id="WP_187074892.1">
    <property type="nucleotide sequence ID" value="NZ_JACORT010000001.1"/>
</dbReference>
<evidence type="ECO:0000259" key="3">
    <source>
        <dbReference type="Pfam" id="PF01361"/>
    </source>
</evidence>
<dbReference type="GO" id="GO:0016853">
    <property type="term" value="F:isomerase activity"/>
    <property type="evidence" value="ECO:0007669"/>
    <property type="project" value="UniProtKB-KW"/>
</dbReference>
<dbReference type="Proteomes" id="UP000608513">
    <property type="component" value="Unassembled WGS sequence"/>
</dbReference>
<accession>A0A923MQ79</accession>
<dbReference type="AlphaFoldDB" id="A0A923MQ79"/>
<dbReference type="InterPro" id="IPR004370">
    <property type="entry name" value="4-OT-like_dom"/>
</dbReference>
<gene>
    <name evidence="4" type="ORF">H8N03_04425</name>
</gene>
<dbReference type="EMBL" id="JACORT010000001">
    <property type="protein sequence ID" value="MBC5782179.1"/>
    <property type="molecule type" value="Genomic_DNA"/>
</dbReference>
<feature type="domain" description="4-oxalocrotonate tautomerase-like" evidence="3">
    <location>
        <begin position="65"/>
        <end position="118"/>
    </location>
</feature>
<evidence type="ECO:0000313" key="5">
    <source>
        <dbReference type="Proteomes" id="UP000608513"/>
    </source>
</evidence>
<reference evidence="4" key="1">
    <citation type="submission" date="2020-08" db="EMBL/GenBank/DDBJ databases">
        <title>Ramlibacter sp. USB13 16S ribosomal RNA gene genome sequencing and assembly.</title>
        <authorList>
            <person name="Kang M."/>
        </authorList>
    </citation>
    <scope>NUCLEOTIDE SEQUENCE</scope>
    <source>
        <strain evidence="4">USB13</strain>
    </source>
</reference>
<comment type="similarity">
    <text evidence="1">Belongs to the 4-oxalocrotonate tautomerase family.</text>
</comment>
<proteinExistence type="inferred from homology"/>
<dbReference type="PANTHER" id="PTHR35530">
    <property type="entry name" value="TAUTOMERASE-RELATED"/>
    <property type="match status" value="1"/>
</dbReference>
<dbReference type="PANTHER" id="PTHR35530:SF1">
    <property type="entry name" value="2-HYDROXYMUCONATE TAUTOMERASE"/>
    <property type="match status" value="1"/>
</dbReference>
<organism evidence="4 5">
    <name type="scientific">Ramlibacter cellulosilyticus</name>
    <dbReference type="NCBI Taxonomy" id="2764187"/>
    <lineage>
        <taxon>Bacteria</taxon>
        <taxon>Pseudomonadati</taxon>
        <taxon>Pseudomonadota</taxon>
        <taxon>Betaproteobacteria</taxon>
        <taxon>Burkholderiales</taxon>
        <taxon>Comamonadaceae</taxon>
        <taxon>Ramlibacter</taxon>
    </lineage>
</organism>
<dbReference type="Pfam" id="PF01361">
    <property type="entry name" value="Tautomerase"/>
    <property type="match status" value="2"/>
</dbReference>
<dbReference type="Gene3D" id="3.30.429.10">
    <property type="entry name" value="Macrophage Migration Inhibitory Factor"/>
    <property type="match status" value="2"/>
</dbReference>
<comment type="caution">
    <text evidence="4">The sequence shown here is derived from an EMBL/GenBank/DDBJ whole genome shotgun (WGS) entry which is preliminary data.</text>
</comment>
<feature type="domain" description="4-oxalocrotonate tautomerase-like" evidence="3">
    <location>
        <begin position="2"/>
        <end position="56"/>
    </location>
</feature>
<keyword evidence="5" id="KW-1185">Reference proteome</keyword>
<dbReference type="SUPFAM" id="SSF55331">
    <property type="entry name" value="Tautomerase/MIF"/>
    <property type="match status" value="1"/>
</dbReference>
<evidence type="ECO:0000313" key="4">
    <source>
        <dbReference type="EMBL" id="MBC5782179.1"/>
    </source>
</evidence>
<protein>
    <submittedName>
        <fullName evidence="4">Tautomerase family protein</fullName>
    </submittedName>
</protein>